<dbReference type="EMBL" id="BJYG01000020">
    <property type="protein sequence ID" value="GEN63483.1"/>
    <property type="molecule type" value="Genomic_DNA"/>
</dbReference>
<dbReference type="PANTHER" id="PTHR30510">
    <property type="entry name" value="UPF0229 PROTEIN YEAH"/>
    <property type="match status" value="1"/>
</dbReference>
<dbReference type="RefSeq" id="WP_146888068.1">
    <property type="nucleotide sequence ID" value="NZ_BJYG01000020.1"/>
</dbReference>
<dbReference type="InterPro" id="IPR006698">
    <property type="entry name" value="UPF0229"/>
</dbReference>
<dbReference type="NCBIfam" id="NF003708">
    <property type="entry name" value="PRK05325.1-3"/>
    <property type="match status" value="1"/>
</dbReference>
<evidence type="ECO:0000313" key="5">
    <source>
        <dbReference type="Proteomes" id="UP000321746"/>
    </source>
</evidence>
<feature type="region of interest" description="Disordered" evidence="3">
    <location>
        <begin position="78"/>
        <end position="114"/>
    </location>
</feature>
<dbReference type="OrthoDB" id="9788289at2"/>
<comment type="caution">
    <text evidence="4">The sequence shown here is derived from an EMBL/GenBank/DDBJ whole genome shotgun (WGS) entry which is preliminary data.</text>
</comment>
<dbReference type="NCBIfam" id="NF003707">
    <property type="entry name" value="PRK05325.1-2"/>
    <property type="match status" value="1"/>
</dbReference>
<organism evidence="4 5">
    <name type="scientific">Acetobacter oeni</name>
    <dbReference type="NCBI Taxonomy" id="304077"/>
    <lineage>
        <taxon>Bacteria</taxon>
        <taxon>Pseudomonadati</taxon>
        <taxon>Pseudomonadota</taxon>
        <taxon>Alphaproteobacteria</taxon>
        <taxon>Acetobacterales</taxon>
        <taxon>Acetobacteraceae</taxon>
        <taxon>Acetobacter</taxon>
    </lineage>
</organism>
<name>A0A511XKL6_9PROT</name>
<dbReference type="Proteomes" id="UP000321746">
    <property type="component" value="Unassembled WGS sequence"/>
</dbReference>
<comment type="similarity">
    <text evidence="1">Belongs to the UPF0229 family.</text>
</comment>
<reference evidence="4 5" key="1">
    <citation type="submission" date="2019-07" db="EMBL/GenBank/DDBJ databases">
        <title>Whole genome shotgun sequence of Acetobacter oeni NBRC 105207.</title>
        <authorList>
            <person name="Hosoyama A."/>
            <person name="Uohara A."/>
            <person name="Ohji S."/>
            <person name="Ichikawa N."/>
        </authorList>
    </citation>
    <scope>NUCLEOTIDE SEQUENCE [LARGE SCALE GENOMIC DNA]</scope>
    <source>
        <strain evidence="4 5">NBRC 105207</strain>
    </source>
</reference>
<feature type="compositionally biased region" description="Gly residues" evidence="3">
    <location>
        <begin position="92"/>
        <end position="104"/>
    </location>
</feature>
<feature type="coiled-coil region" evidence="2">
    <location>
        <begin position="189"/>
        <end position="226"/>
    </location>
</feature>
<sequence length="438" mass="49450">MDIIDRRSNPHGKNLENRRRALGRARDAVQEAVREAVANGKLREAGQGNAVSIPADALHEPGFHRVFSTGERHIVLSGNHEFSRGDRLRRPPGGGEGSGGGGSGQASDEGGGEDSYRFLLSRDEFLDLFFGDLELPDLVKREIAATETTAPSRAGLSNDGSPSQLDMGRTMRYSMARRIGLGRPKPTELKEIEARIAELEDTRPLLDADAEELEALRERRRAMRQRLNRIPWVDPVDLRYRRFAPTPKPSTRAVMFCIMDVSGSMTERMKDLAKQFFLLLHVFLEKRYKTLDVVFIRHAETAEEVDEETFFTDPRTGGTVVSTALTEMLRVQRARYPVQQWNIYVAQASDGDNSPSDTPRTAELLESEILPLVQYYAYIEVMGSGAVIRGDTDLWRVYREIAERQSQLAIRQVSDRKEIFPVFRELFARRTAEKAGRV</sequence>
<evidence type="ECO:0000313" key="4">
    <source>
        <dbReference type="EMBL" id="GEN63483.1"/>
    </source>
</evidence>
<dbReference type="AlphaFoldDB" id="A0A511XKL6"/>
<dbReference type="HAMAP" id="MF_01232">
    <property type="entry name" value="UPF0229"/>
    <property type="match status" value="1"/>
</dbReference>
<dbReference type="Pfam" id="PF04285">
    <property type="entry name" value="DUF444"/>
    <property type="match status" value="1"/>
</dbReference>
<keyword evidence="2" id="KW-0175">Coiled coil</keyword>
<evidence type="ECO:0000256" key="2">
    <source>
        <dbReference type="SAM" id="Coils"/>
    </source>
</evidence>
<gene>
    <name evidence="4" type="ORF">AOE01nite_17070</name>
</gene>
<evidence type="ECO:0000256" key="1">
    <source>
        <dbReference type="HAMAP-Rule" id="MF_01232"/>
    </source>
</evidence>
<proteinExistence type="inferred from homology"/>
<evidence type="ECO:0000256" key="3">
    <source>
        <dbReference type="SAM" id="MobiDB-lite"/>
    </source>
</evidence>
<accession>A0A511XKL6</accession>
<dbReference type="PANTHER" id="PTHR30510:SF2">
    <property type="entry name" value="UPF0229 PROTEIN YEAH"/>
    <property type="match status" value="1"/>
</dbReference>
<protein>
    <recommendedName>
        <fullName evidence="1">UPF0229 protein AOE01nite_17070</fullName>
    </recommendedName>
</protein>
<keyword evidence="5" id="KW-1185">Reference proteome</keyword>